<dbReference type="InterPro" id="IPR003489">
    <property type="entry name" value="RHF/RaiA"/>
</dbReference>
<evidence type="ECO:0000313" key="7">
    <source>
        <dbReference type="EMBL" id="MBP5857970.1"/>
    </source>
</evidence>
<protein>
    <recommendedName>
        <fullName evidence="3 4">Ribosome hibernation promoting factor</fullName>
        <shortName evidence="4">HPF</shortName>
    </recommendedName>
</protein>
<dbReference type="GO" id="GO:0045900">
    <property type="term" value="P:negative regulation of translational elongation"/>
    <property type="evidence" value="ECO:0007669"/>
    <property type="project" value="TreeGrafter"/>
</dbReference>
<sequence>MQLAVKGKQVDVGDALRTHIEETLPDSIGKYFDNTTDVTVTIAKDGHKFTVDIQAHVSKRVLVQGRGAAGDAYGAFEEAAEHVLKRLRRHKRRLRDHKQKMSTAEAVPALQYILEAERGGDEEPADDAPPAEPIIVAEMPTEVESMTVGEATMRLDLGGLPALLFRNSKHGGLNMVYQRSDGNYGWVDPKLLTGGGGAGAD</sequence>
<comment type="similarity">
    <text evidence="4">Belongs to the HPF/YfiA ribosome-associated protein family. Long HPF subfamily.</text>
</comment>
<dbReference type="HAMAP" id="MF_00839">
    <property type="entry name" value="HPF"/>
    <property type="match status" value="1"/>
</dbReference>
<evidence type="ECO:0000259" key="6">
    <source>
        <dbReference type="Pfam" id="PF16321"/>
    </source>
</evidence>
<dbReference type="EMBL" id="JAGMWN010000006">
    <property type="protein sequence ID" value="MBP5857970.1"/>
    <property type="molecule type" value="Genomic_DNA"/>
</dbReference>
<comment type="subcellular location">
    <subcellularLocation>
        <location evidence="4">Cytoplasm</location>
    </subcellularLocation>
</comment>
<dbReference type="Proteomes" id="UP000672602">
    <property type="component" value="Unassembled WGS sequence"/>
</dbReference>
<organism evidence="7 8">
    <name type="scientific">Marivibrio halodurans</name>
    <dbReference type="NCBI Taxonomy" id="2039722"/>
    <lineage>
        <taxon>Bacteria</taxon>
        <taxon>Pseudomonadati</taxon>
        <taxon>Pseudomonadota</taxon>
        <taxon>Alphaproteobacteria</taxon>
        <taxon>Rhodospirillales</taxon>
        <taxon>Rhodospirillaceae</taxon>
        <taxon>Marivibrio</taxon>
    </lineage>
</organism>
<evidence type="ECO:0000256" key="3">
    <source>
        <dbReference type="ARBA" id="ARBA00041148"/>
    </source>
</evidence>
<dbReference type="Gene3D" id="3.30.505.50">
    <property type="entry name" value="Sigma 54 modulation/S30EA ribosomal protein, C-terminal domain"/>
    <property type="match status" value="1"/>
</dbReference>
<evidence type="ECO:0000256" key="1">
    <source>
        <dbReference type="ARBA" id="ARBA00022845"/>
    </source>
</evidence>
<dbReference type="NCBIfam" id="TIGR00741">
    <property type="entry name" value="yfiA"/>
    <property type="match status" value="1"/>
</dbReference>
<comment type="caution">
    <text evidence="7">The sequence shown here is derived from an EMBL/GenBank/DDBJ whole genome shotgun (WGS) entry which is preliminary data.</text>
</comment>
<dbReference type="RefSeq" id="WP_210682560.1">
    <property type="nucleotide sequence ID" value="NZ_JAGMWN010000006.1"/>
</dbReference>
<comment type="function">
    <text evidence="4">Required for dimerization of active 70S ribosomes into 100S ribosomes in stationary phase; 100S ribosomes are translationally inactive and sometimes present during exponential growth.</text>
</comment>
<dbReference type="PANTHER" id="PTHR33231:SF1">
    <property type="entry name" value="30S RIBOSOMAL PROTEIN"/>
    <property type="match status" value="1"/>
</dbReference>
<dbReference type="SUPFAM" id="SSF69754">
    <property type="entry name" value="Ribosome binding protein Y (YfiA homologue)"/>
    <property type="match status" value="1"/>
</dbReference>
<feature type="domain" description="Sigma 54 modulation/S30EA ribosomal protein C-terminal" evidence="6">
    <location>
        <begin position="132"/>
        <end position="185"/>
    </location>
</feature>
<evidence type="ECO:0000256" key="4">
    <source>
        <dbReference type="HAMAP-Rule" id="MF_00839"/>
    </source>
</evidence>
<gene>
    <name evidence="7" type="primary">raiA</name>
    <name evidence="4" type="synonym">hpf</name>
    <name evidence="7" type="ORF">KAJ83_13205</name>
</gene>
<dbReference type="InterPro" id="IPR050574">
    <property type="entry name" value="HPF/YfiA_ribosome-assoc"/>
</dbReference>
<dbReference type="InterPro" id="IPR034694">
    <property type="entry name" value="HPF_long/plastid"/>
</dbReference>
<dbReference type="PANTHER" id="PTHR33231">
    <property type="entry name" value="30S RIBOSOMAL PROTEIN"/>
    <property type="match status" value="1"/>
</dbReference>
<proteinExistence type="inferred from homology"/>
<evidence type="ECO:0000256" key="2">
    <source>
        <dbReference type="ARBA" id="ARBA00038695"/>
    </source>
</evidence>
<keyword evidence="4" id="KW-0963">Cytoplasm</keyword>
<feature type="coiled-coil region" evidence="5">
    <location>
        <begin position="80"/>
        <end position="107"/>
    </location>
</feature>
<dbReference type="Pfam" id="PF16321">
    <property type="entry name" value="Ribosom_S30AE_C"/>
    <property type="match status" value="1"/>
</dbReference>
<evidence type="ECO:0000313" key="8">
    <source>
        <dbReference type="Proteomes" id="UP000672602"/>
    </source>
</evidence>
<dbReference type="InterPro" id="IPR036567">
    <property type="entry name" value="RHF-like"/>
</dbReference>
<evidence type="ECO:0000256" key="5">
    <source>
        <dbReference type="SAM" id="Coils"/>
    </source>
</evidence>
<comment type="subunit">
    <text evidence="4">Interacts with 100S ribosomes.</text>
</comment>
<dbReference type="Gene3D" id="3.30.160.100">
    <property type="entry name" value="Ribosome hibernation promotion factor-like"/>
    <property type="match status" value="1"/>
</dbReference>
<keyword evidence="5" id="KW-0175">Coiled coil</keyword>
<dbReference type="GO" id="GO:0022627">
    <property type="term" value="C:cytosolic small ribosomal subunit"/>
    <property type="evidence" value="ECO:0007669"/>
    <property type="project" value="TreeGrafter"/>
</dbReference>
<dbReference type="InterPro" id="IPR038416">
    <property type="entry name" value="Ribosom_S30AE_C_sf"/>
</dbReference>
<name>A0A8J7V335_9PROT</name>
<dbReference type="InterPro" id="IPR032528">
    <property type="entry name" value="Ribosom_S30AE_C"/>
</dbReference>
<keyword evidence="8" id="KW-1185">Reference proteome</keyword>
<keyword evidence="1 4" id="KW-0810">Translation regulation</keyword>
<dbReference type="AlphaFoldDB" id="A0A8J7V335"/>
<reference evidence="7" key="1">
    <citation type="submission" date="2021-04" db="EMBL/GenBank/DDBJ databases">
        <authorList>
            <person name="Zhang D.-C."/>
        </authorList>
    </citation>
    <scope>NUCLEOTIDE SEQUENCE</scope>
    <source>
        <strain evidence="7">CGMCC 1.15697</strain>
    </source>
</reference>
<dbReference type="GO" id="GO:0043024">
    <property type="term" value="F:ribosomal small subunit binding"/>
    <property type="evidence" value="ECO:0007669"/>
    <property type="project" value="TreeGrafter"/>
</dbReference>
<dbReference type="Pfam" id="PF02482">
    <property type="entry name" value="Ribosomal_S30AE"/>
    <property type="match status" value="1"/>
</dbReference>
<comment type="subunit">
    <text evidence="2">Associates exclusively with 100S ribosomes, which are dimers of 70S ribosomes.</text>
</comment>
<accession>A0A8J7V335</accession>